<dbReference type="InterPro" id="IPR011990">
    <property type="entry name" value="TPR-like_helical_dom_sf"/>
</dbReference>
<evidence type="ECO:0000313" key="4">
    <source>
        <dbReference type="Proteomes" id="UP000000378"/>
    </source>
</evidence>
<reference evidence="3 4" key="2">
    <citation type="journal article" date="2010" name="Stand. Genomic Sci.">
        <title>Complete genome sequence of Syntrophothermus lipocalidus type strain (TGB-C1).</title>
        <authorList>
            <person name="Djao O.D."/>
            <person name="Zhang X."/>
            <person name="Lucas S."/>
            <person name="Lapidus A."/>
            <person name="Del Rio T.G."/>
            <person name="Nolan M."/>
            <person name="Tice H."/>
            <person name="Cheng J.F."/>
            <person name="Han C."/>
            <person name="Tapia R."/>
            <person name="Goodwin L."/>
            <person name="Pitluck S."/>
            <person name="Liolios K."/>
            <person name="Ivanova N."/>
            <person name="Mavromatis K."/>
            <person name="Mikhailova N."/>
            <person name="Ovchinnikova G."/>
            <person name="Pati A."/>
            <person name="Brambilla E."/>
            <person name="Chen A."/>
            <person name="Palaniappan K."/>
            <person name="Land M."/>
            <person name="Hauser L."/>
            <person name="Chang Y.J."/>
            <person name="Jeffries C.D."/>
            <person name="Rohde M."/>
            <person name="Sikorski J."/>
            <person name="Spring S."/>
            <person name="Goker M."/>
            <person name="Detter J.C."/>
            <person name="Woyke T."/>
            <person name="Bristow J."/>
            <person name="Eisen J.A."/>
            <person name="Markowitz V."/>
            <person name="Hugenholtz P."/>
            <person name="Kyrpides N.C."/>
            <person name="Klenk H.P."/>
        </authorList>
    </citation>
    <scope>NUCLEOTIDE SEQUENCE [LARGE SCALE GENOMIC DNA]</scope>
    <source>
        <strain evidence="4">DSM 12680 / TGB-C1</strain>
    </source>
</reference>
<proteinExistence type="predicted"/>
<feature type="repeat" description="TPR" evidence="1">
    <location>
        <begin position="87"/>
        <end position="120"/>
    </location>
</feature>
<keyword evidence="1" id="KW-0802">TPR repeat</keyword>
<dbReference type="HOGENOM" id="CLU_1488326_0_0_9"/>
<dbReference type="OrthoDB" id="2082514at2"/>
<dbReference type="InterPro" id="IPR019734">
    <property type="entry name" value="TPR_rpt"/>
</dbReference>
<keyword evidence="4" id="KW-1185">Reference proteome</keyword>
<evidence type="ECO:0000256" key="1">
    <source>
        <dbReference type="PROSITE-ProRule" id="PRU00339"/>
    </source>
</evidence>
<organism evidence="3 4">
    <name type="scientific">Syntrophothermus lipocalidus (strain DSM 12680 / TGB-C1)</name>
    <dbReference type="NCBI Taxonomy" id="643648"/>
    <lineage>
        <taxon>Bacteria</taxon>
        <taxon>Bacillati</taxon>
        <taxon>Bacillota</taxon>
        <taxon>Clostridia</taxon>
        <taxon>Eubacteriales</taxon>
        <taxon>Syntrophomonadaceae</taxon>
        <taxon>Syntrophothermus</taxon>
    </lineage>
</organism>
<dbReference type="KEGG" id="slp:Slip_0607"/>
<dbReference type="EMBL" id="CP002048">
    <property type="protein sequence ID" value="ADI01391.1"/>
    <property type="molecule type" value="Genomic_DNA"/>
</dbReference>
<dbReference type="eggNOG" id="ENOG50326JF">
    <property type="taxonomic scope" value="Bacteria"/>
</dbReference>
<keyword evidence="2" id="KW-1133">Transmembrane helix</keyword>
<gene>
    <name evidence="3" type="ordered locus">Slip_0607</name>
</gene>
<protein>
    <submittedName>
        <fullName evidence="3">Uncharacterized protein</fullName>
    </submittedName>
</protein>
<reference evidence="4" key="1">
    <citation type="journal article" date="2010" name="Stand. Genomic Sci.">
        <title>Complete genome sequence of Syntrophothermus lipocalidus type strain (TGB-C1T).</title>
        <authorList>
            <consortium name="US DOE Joint Genome Institute (JGI-PGF)"/>
            <person name="Djao O."/>
            <person name="Zhang X."/>
            <person name="Lucas S."/>
            <person name="Lapidus A."/>
            <person name="Glavina Del Rio T."/>
            <person name="Nolan M."/>
            <person name="Tice H."/>
            <person name="Cheng J."/>
            <person name="Han C."/>
            <person name="Tapia R."/>
            <person name="Goodwin L."/>
            <person name="Pitluck S."/>
            <person name="Liolios K."/>
            <person name="Ivanova N."/>
            <person name="Mavromatis K."/>
            <person name="Mikhailova N."/>
            <person name="Ovchinnikova G."/>
            <person name="Pati A."/>
            <person name="Brambilla E."/>
            <person name="Chen A."/>
            <person name="Palaniappan K."/>
            <person name="Land M."/>
            <person name="Hauser L."/>
            <person name="Chang Y."/>
            <person name="Jeffries C."/>
            <person name="Rohde M."/>
            <person name="Sikorski J."/>
            <person name="Spring S."/>
            <person name="Goker M."/>
            <person name="Detter J."/>
            <person name="Woyke T."/>
            <person name="Bristow J."/>
            <person name="Eisen J."/>
            <person name="Markowitz V."/>
            <person name="Hugenholtz P."/>
            <person name="Kyrpides N."/>
            <person name="Klenk H."/>
        </authorList>
    </citation>
    <scope>NUCLEOTIDE SEQUENCE [LARGE SCALE GENOMIC DNA]</scope>
    <source>
        <strain evidence="4">DSM 12680 / TGB-C1</strain>
    </source>
</reference>
<dbReference type="AlphaFoldDB" id="D7CL06"/>
<accession>D7CL06</accession>
<dbReference type="PROSITE" id="PS50005">
    <property type="entry name" value="TPR"/>
    <property type="match status" value="1"/>
</dbReference>
<dbReference type="STRING" id="643648.Slip_0607"/>
<dbReference type="Pfam" id="PF14559">
    <property type="entry name" value="TPR_19"/>
    <property type="match status" value="1"/>
</dbReference>
<sequence length="181" mass="21056">MKNMAREPSPVLFLLLLAVVIALCIYTPTRFFIKFTVLFGLPFLLLLAWWRRLKRFSPAWILASLGMIVLLTVYGLEMAEFPQKLRVKEITMQGDVLLAQGKYDEAVAKYKEMEKIDPEKAREKMAVALQQKRYREDYLKAKKLVEQGKKEEAKRLLSSIPSTARVHSEARDLLRRLEEEP</sequence>
<dbReference type="SUPFAM" id="SSF48452">
    <property type="entry name" value="TPR-like"/>
    <property type="match status" value="1"/>
</dbReference>
<dbReference type="Gene3D" id="1.25.40.10">
    <property type="entry name" value="Tetratricopeptide repeat domain"/>
    <property type="match status" value="1"/>
</dbReference>
<evidence type="ECO:0000256" key="2">
    <source>
        <dbReference type="SAM" id="Phobius"/>
    </source>
</evidence>
<evidence type="ECO:0000313" key="3">
    <source>
        <dbReference type="EMBL" id="ADI01391.1"/>
    </source>
</evidence>
<keyword evidence="2" id="KW-0812">Transmembrane</keyword>
<feature type="transmembrane region" description="Helical" evidence="2">
    <location>
        <begin position="32"/>
        <end position="50"/>
    </location>
</feature>
<feature type="transmembrane region" description="Helical" evidence="2">
    <location>
        <begin position="57"/>
        <end position="76"/>
    </location>
</feature>
<dbReference type="Proteomes" id="UP000000378">
    <property type="component" value="Chromosome"/>
</dbReference>
<keyword evidence="2" id="KW-0472">Membrane</keyword>
<name>D7CL06_SYNLT</name>